<dbReference type="InParanoid" id="A0A1X7T033"/>
<reference evidence="1" key="1">
    <citation type="submission" date="2017-05" db="UniProtKB">
        <authorList>
            <consortium name="EnsemblMetazoa"/>
        </authorList>
    </citation>
    <scope>IDENTIFICATION</scope>
</reference>
<accession>A0A1X7T033</accession>
<proteinExistence type="predicted"/>
<dbReference type="EnsemblMetazoa" id="Aqu2.1.07768_001">
    <property type="protein sequence ID" value="Aqu2.1.07768_001"/>
    <property type="gene ID" value="Aqu2.1.07768"/>
</dbReference>
<dbReference type="AlphaFoldDB" id="A0A1X7T033"/>
<name>A0A1X7T033_AMPQE</name>
<evidence type="ECO:0000313" key="1">
    <source>
        <dbReference type="EnsemblMetazoa" id="Aqu2.1.07768_001"/>
    </source>
</evidence>
<protein>
    <submittedName>
        <fullName evidence="1">Uncharacterized protein</fullName>
    </submittedName>
</protein>
<organism evidence="1">
    <name type="scientific">Amphimedon queenslandica</name>
    <name type="common">Sponge</name>
    <dbReference type="NCBI Taxonomy" id="400682"/>
    <lineage>
        <taxon>Eukaryota</taxon>
        <taxon>Metazoa</taxon>
        <taxon>Porifera</taxon>
        <taxon>Demospongiae</taxon>
        <taxon>Heteroscleromorpha</taxon>
        <taxon>Haplosclerida</taxon>
        <taxon>Niphatidae</taxon>
        <taxon>Amphimedon</taxon>
    </lineage>
</organism>
<sequence length="67" mass="7568">MQKCVSYGLHKVNNKKKVVLYEECLPADDNHIGEPEPNTDDKPVVDDTFAVDEPTVYEEITVDDTLC</sequence>